<dbReference type="Proteomes" id="UP000188533">
    <property type="component" value="Unassembled WGS sequence"/>
</dbReference>
<reference evidence="8 9" key="2">
    <citation type="submission" date="2017-02" db="EMBL/GenBank/DDBJ databases">
        <title>A genome survey and senescence transcriptome analysis in Lentinula edodes.</title>
        <authorList>
            <person name="Sakamoto Y."/>
            <person name="Nakade K."/>
            <person name="Sato S."/>
            <person name="Yoshida Y."/>
            <person name="Miyazaki K."/>
            <person name="Natsume S."/>
            <person name="Konno N."/>
        </authorList>
    </citation>
    <scope>NUCLEOTIDE SEQUENCE [LARGE SCALE GENOMIC DNA]</scope>
    <source>
        <strain evidence="8 9">NBRC 111202</strain>
    </source>
</reference>
<dbReference type="AlphaFoldDB" id="A0A1Q3EMK0"/>
<evidence type="ECO:0000256" key="2">
    <source>
        <dbReference type="ARBA" id="ARBA00022964"/>
    </source>
</evidence>
<dbReference type="GO" id="GO:0046872">
    <property type="term" value="F:metal ion binding"/>
    <property type="evidence" value="ECO:0007669"/>
    <property type="project" value="UniProtKB-KW"/>
</dbReference>
<evidence type="ECO:0000256" key="4">
    <source>
        <dbReference type="ARBA" id="ARBA00023004"/>
    </source>
</evidence>
<feature type="region of interest" description="Disordered" evidence="6">
    <location>
        <begin position="1"/>
        <end position="24"/>
    </location>
</feature>
<keyword evidence="3" id="KW-0560">Oxidoreductase</keyword>
<dbReference type="GO" id="GO:0005634">
    <property type="term" value="C:nucleus"/>
    <property type="evidence" value="ECO:0007669"/>
    <property type="project" value="TreeGrafter"/>
</dbReference>
<dbReference type="SUPFAM" id="SSF51197">
    <property type="entry name" value="Clavaminate synthase-like"/>
    <property type="match status" value="1"/>
</dbReference>
<evidence type="ECO:0000259" key="7">
    <source>
        <dbReference type="PROSITE" id="PS51471"/>
    </source>
</evidence>
<sequence length="463" mass="52129">MNDSSSQAYKKARRQYLKTTRNRDPNIDKAWTPFRAAEKHFKARFPPPDFAKVLDLATLDASRAPEVAAGIWAGKSDAVETRTFVTKSGIKGYDFPSMPGLILLPGLLSPEKQRELIRWSLVEHSRQPNETNLDIHYRLPSEGIWNAYVRDGSAMVHPRPIEANTDYIKQDSGPRKLIDNIPADTTNFECLSNVSKPLAPPSSTIQPATCSDLLPRLRWANIGWFYHWGTKQYDFSKGKIPVHDTIRKICKDAVQSVDWKEIFSSTNFDWGPNGPDWMDWQENYEPDAGIVNFYQTKDTLMAHVDRSEVCATSPLVSISLGHAAVFLIGGLTRETEPIPILLRSGDVVIMSGPACRRAYHGVPRILENTLPPHMADVVDDPEWSTYKNYMDSTRININVRQVSSLGISPTFSTTLILAGNEGAHSKIEKTCSRYRKSNLGSFKIEDSWIAEYTTQILFTASHQ</sequence>
<gene>
    <name evidence="8" type="ORF">LENED_010489</name>
</gene>
<evidence type="ECO:0000256" key="1">
    <source>
        <dbReference type="ARBA" id="ARBA00022723"/>
    </source>
</evidence>
<protein>
    <submittedName>
        <fullName evidence="8">Alpha-ketoglutarate-dependent dioxygenase alkb-like</fullName>
    </submittedName>
</protein>
<evidence type="ECO:0000313" key="9">
    <source>
        <dbReference type="Proteomes" id="UP000188533"/>
    </source>
</evidence>
<dbReference type="Gene3D" id="2.60.120.590">
    <property type="entry name" value="Alpha-ketoglutarate-dependent dioxygenase AlkB-like"/>
    <property type="match status" value="1"/>
</dbReference>
<dbReference type="PANTHER" id="PTHR16557:SF2">
    <property type="entry name" value="NUCLEIC ACID DIOXYGENASE ALKBH1"/>
    <property type="match status" value="1"/>
</dbReference>
<reference evidence="8 9" key="1">
    <citation type="submission" date="2016-08" db="EMBL/GenBank/DDBJ databases">
        <authorList>
            <consortium name="Lentinula edodes genome sequencing consortium"/>
            <person name="Sakamoto Y."/>
            <person name="Nakade K."/>
            <person name="Sato S."/>
            <person name="Yoshida Y."/>
            <person name="Miyazaki K."/>
            <person name="Natsume S."/>
            <person name="Konno N."/>
        </authorList>
    </citation>
    <scope>NUCLEOTIDE SEQUENCE [LARGE SCALE GENOMIC DNA]</scope>
    <source>
        <strain evidence="8 9">NBRC 111202</strain>
    </source>
</reference>
<accession>A0A1Q3EMK0</accession>
<feature type="binding site" evidence="5">
    <location>
        <position position="305"/>
    </location>
    <ligand>
        <name>Fe cation</name>
        <dbReference type="ChEBI" id="CHEBI:24875"/>
        <note>catalytic</note>
    </ligand>
</feature>
<evidence type="ECO:0000256" key="5">
    <source>
        <dbReference type="PIRSR" id="PIRSR604574-2"/>
    </source>
</evidence>
<comment type="caution">
    <text evidence="8">The sequence shown here is derived from an EMBL/GenBank/DDBJ whole genome shotgun (WGS) entry which is preliminary data.</text>
</comment>
<proteinExistence type="predicted"/>
<dbReference type="InterPro" id="IPR005123">
    <property type="entry name" value="Oxoglu/Fe-dep_dioxygenase_dom"/>
</dbReference>
<feature type="binding site" evidence="5">
    <location>
        <position position="303"/>
    </location>
    <ligand>
        <name>Fe cation</name>
        <dbReference type="ChEBI" id="CHEBI:24875"/>
        <note>catalytic</note>
    </ligand>
</feature>
<dbReference type="PROSITE" id="PS51471">
    <property type="entry name" value="FE2OG_OXY"/>
    <property type="match status" value="1"/>
</dbReference>
<dbReference type="InterPro" id="IPR004574">
    <property type="entry name" value="Alkb"/>
</dbReference>
<comment type="cofactor">
    <cofactor evidence="5">
        <name>Fe(2+)</name>
        <dbReference type="ChEBI" id="CHEBI:29033"/>
    </cofactor>
    <text evidence="5">Binds 1 Fe(2+) ion per subunit.</text>
</comment>
<evidence type="ECO:0000256" key="6">
    <source>
        <dbReference type="SAM" id="MobiDB-lite"/>
    </source>
</evidence>
<dbReference type="GO" id="GO:0005737">
    <property type="term" value="C:cytoplasm"/>
    <property type="evidence" value="ECO:0007669"/>
    <property type="project" value="TreeGrafter"/>
</dbReference>
<evidence type="ECO:0000256" key="3">
    <source>
        <dbReference type="ARBA" id="ARBA00023002"/>
    </source>
</evidence>
<keyword evidence="4 5" id="KW-0408">Iron</keyword>
<dbReference type="Pfam" id="PF13532">
    <property type="entry name" value="2OG-FeII_Oxy_2"/>
    <property type="match status" value="1"/>
</dbReference>
<keyword evidence="2 8" id="KW-0223">Dioxygenase</keyword>
<dbReference type="STRING" id="5353.A0A1Q3EMK0"/>
<dbReference type="EMBL" id="BDGU01000641">
    <property type="protein sequence ID" value="GAW08430.1"/>
    <property type="molecule type" value="Genomic_DNA"/>
</dbReference>
<feature type="binding site" evidence="5">
    <location>
        <position position="360"/>
    </location>
    <ligand>
        <name>Fe cation</name>
        <dbReference type="ChEBI" id="CHEBI:24875"/>
        <note>catalytic</note>
    </ligand>
</feature>
<dbReference type="InterPro" id="IPR037151">
    <property type="entry name" value="AlkB-like_sf"/>
</dbReference>
<dbReference type="GO" id="GO:0051213">
    <property type="term" value="F:dioxygenase activity"/>
    <property type="evidence" value="ECO:0007669"/>
    <property type="project" value="UniProtKB-KW"/>
</dbReference>
<feature type="domain" description="Fe2OG dioxygenase" evidence="7">
    <location>
        <begin position="285"/>
        <end position="403"/>
    </location>
</feature>
<organism evidence="8 9">
    <name type="scientific">Lentinula edodes</name>
    <name type="common">Shiitake mushroom</name>
    <name type="synonym">Lentinus edodes</name>
    <dbReference type="NCBI Taxonomy" id="5353"/>
    <lineage>
        <taxon>Eukaryota</taxon>
        <taxon>Fungi</taxon>
        <taxon>Dikarya</taxon>
        <taxon>Basidiomycota</taxon>
        <taxon>Agaricomycotina</taxon>
        <taxon>Agaricomycetes</taxon>
        <taxon>Agaricomycetidae</taxon>
        <taxon>Agaricales</taxon>
        <taxon>Marasmiineae</taxon>
        <taxon>Omphalotaceae</taxon>
        <taxon>Lentinula</taxon>
    </lineage>
</organism>
<keyword evidence="1 5" id="KW-0479">Metal-binding</keyword>
<dbReference type="PANTHER" id="PTHR16557">
    <property type="entry name" value="ALKYLATED DNA REPAIR PROTEIN ALKB-RELATED"/>
    <property type="match status" value="1"/>
</dbReference>
<evidence type="ECO:0000313" key="8">
    <source>
        <dbReference type="EMBL" id="GAW08430.1"/>
    </source>
</evidence>
<name>A0A1Q3EMK0_LENED</name>
<dbReference type="InterPro" id="IPR027450">
    <property type="entry name" value="AlkB-like"/>
</dbReference>
<keyword evidence="9" id="KW-1185">Reference proteome</keyword>